<proteinExistence type="predicted"/>
<feature type="non-terminal residue" evidence="5">
    <location>
        <position position="171"/>
    </location>
</feature>
<dbReference type="Pfam" id="PF00408">
    <property type="entry name" value="PGM_PMM_IV"/>
    <property type="match status" value="1"/>
</dbReference>
<name>K1UDG4_9ZZZZ</name>
<dbReference type="PANTHER" id="PTHR45745">
    <property type="entry name" value="PHOSPHOMANNOMUTASE 45A"/>
    <property type="match status" value="1"/>
</dbReference>
<evidence type="ECO:0000313" key="5">
    <source>
        <dbReference type="EMBL" id="EKC80153.1"/>
    </source>
</evidence>
<dbReference type="GO" id="GO:0008973">
    <property type="term" value="F:phosphopentomutase activity"/>
    <property type="evidence" value="ECO:0007669"/>
    <property type="project" value="TreeGrafter"/>
</dbReference>
<dbReference type="PANTHER" id="PTHR45745:SF1">
    <property type="entry name" value="PHOSPHOGLUCOMUTASE 2B-RELATED"/>
    <property type="match status" value="1"/>
</dbReference>
<feature type="domain" description="Alpha-D-phosphohexomutase C-terminal" evidence="4">
    <location>
        <begin position="73"/>
        <end position="111"/>
    </location>
</feature>
<dbReference type="InterPro" id="IPR005843">
    <property type="entry name" value="A-D-PHexomutase_C"/>
</dbReference>
<dbReference type="EMBL" id="AJWY01001169">
    <property type="protein sequence ID" value="EKC80153.1"/>
    <property type="molecule type" value="Genomic_DNA"/>
</dbReference>
<dbReference type="InterPro" id="IPR036900">
    <property type="entry name" value="A-D-PHexomutase_C_sf"/>
</dbReference>
<dbReference type="SUPFAM" id="SSF55957">
    <property type="entry name" value="Phosphoglucomutase, C-terminal domain"/>
    <property type="match status" value="1"/>
</dbReference>
<evidence type="ECO:0000256" key="1">
    <source>
        <dbReference type="ARBA" id="ARBA00022723"/>
    </source>
</evidence>
<keyword evidence="2" id="KW-0460">Magnesium</keyword>
<protein>
    <submittedName>
        <fullName evidence="5">Phosphoglucomutase/phosphomannomutase family protein</fullName>
    </submittedName>
</protein>
<gene>
    <name evidence="5" type="ORF">LEA_01685</name>
</gene>
<evidence type="ECO:0000259" key="4">
    <source>
        <dbReference type="Pfam" id="PF00408"/>
    </source>
</evidence>
<comment type="caution">
    <text evidence="5">The sequence shown here is derived from an EMBL/GenBank/DDBJ whole genome shotgun (WGS) entry which is preliminary data.</text>
</comment>
<keyword evidence="1" id="KW-0479">Metal-binding</keyword>
<evidence type="ECO:0000256" key="3">
    <source>
        <dbReference type="ARBA" id="ARBA00023235"/>
    </source>
</evidence>
<dbReference type="GO" id="GO:0046872">
    <property type="term" value="F:metal ion binding"/>
    <property type="evidence" value="ECO:0007669"/>
    <property type="project" value="UniProtKB-KW"/>
</dbReference>
<keyword evidence="3" id="KW-0413">Isomerase</keyword>
<accession>K1UDG4</accession>
<dbReference type="GO" id="GO:0006166">
    <property type="term" value="P:purine ribonucleoside salvage"/>
    <property type="evidence" value="ECO:0007669"/>
    <property type="project" value="TreeGrafter"/>
</dbReference>
<dbReference type="AlphaFoldDB" id="K1UDG4"/>
<dbReference type="Gene3D" id="3.30.310.50">
    <property type="entry name" value="Alpha-D-phosphohexomutase, C-terminal domain"/>
    <property type="match status" value="1"/>
</dbReference>
<reference evidence="5" key="1">
    <citation type="journal article" date="2013" name="Environ. Microbiol.">
        <title>Microbiota from the distal guts of lean and obese adolescents exhibit partial functional redundancy besides clear differences in community structure.</title>
        <authorList>
            <person name="Ferrer M."/>
            <person name="Ruiz A."/>
            <person name="Lanza F."/>
            <person name="Haange S.B."/>
            <person name="Oberbach A."/>
            <person name="Till H."/>
            <person name="Bargiela R."/>
            <person name="Campoy C."/>
            <person name="Segura M.T."/>
            <person name="Richter M."/>
            <person name="von Bergen M."/>
            <person name="Seifert J."/>
            <person name="Suarez A."/>
        </authorList>
    </citation>
    <scope>NUCLEOTIDE SEQUENCE</scope>
</reference>
<sequence>MLICEMAAYYKKNKMTLVDALNVLYSEYGFYLDALDSFVLKGKDGASRIKNIMSYFRANKATVFPNVTDVKDYSTGIGDLPKSNVLKFFLKGGSWIAVRPSGTEPKLKMYYSVRGIDSSTCERSLQNIRTIINGIMGMDIETYIKKIIRPKIQGDGGEVEFESLSEDGTLT</sequence>
<organism evidence="5">
    <name type="scientific">human gut metagenome</name>
    <dbReference type="NCBI Taxonomy" id="408170"/>
    <lineage>
        <taxon>unclassified sequences</taxon>
        <taxon>metagenomes</taxon>
        <taxon>organismal metagenomes</taxon>
    </lineage>
</organism>
<evidence type="ECO:0000256" key="2">
    <source>
        <dbReference type="ARBA" id="ARBA00022842"/>
    </source>
</evidence>